<dbReference type="Pfam" id="PF09832">
    <property type="entry name" value="DUF2059"/>
    <property type="match status" value="1"/>
</dbReference>
<feature type="domain" description="DUF2059" evidence="1">
    <location>
        <begin position="90"/>
        <end position="129"/>
    </location>
</feature>
<sequence>MILRLIMRLGAARFFVGYVILIALIAVQAPAQAAERERVQAFLEITGFDVALDSIALSAQNAPMMLGKEAGDFGADWSRVAEQVFDRDVMRGIALDILEQTLSEEALTHAAEFYATPLGQRLVKVENASHLSKDATAREEIGRASINQWVSEGSKRIGYLQRMSRAIDMDDTGVKAVQEIQLRFLMAASNAGVLENEIDEGTLRAVMAQNEAELRIRLKESGLISAAYTYRDIPDDDLAAYAEALEQPLMQEVYELLNAVQYEITAGRFEILAGKMAQMHPGQEL</sequence>
<evidence type="ECO:0000259" key="1">
    <source>
        <dbReference type="Pfam" id="PF09832"/>
    </source>
</evidence>
<evidence type="ECO:0000313" key="2">
    <source>
        <dbReference type="EMBL" id="VAV88086.1"/>
    </source>
</evidence>
<organism evidence="2">
    <name type="scientific">hydrothermal vent metagenome</name>
    <dbReference type="NCBI Taxonomy" id="652676"/>
    <lineage>
        <taxon>unclassified sequences</taxon>
        <taxon>metagenomes</taxon>
        <taxon>ecological metagenomes</taxon>
    </lineage>
</organism>
<reference evidence="2" key="1">
    <citation type="submission" date="2018-06" db="EMBL/GenBank/DDBJ databases">
        <authorList>
            <person name="Zhirakovskaya E."/>
        </authorList>
    </citation>
    <scope>NUCLEOTIDE SEQUENCE</scope>
</reference>
<gene>
    <name evidence="2" type="ORF">MNBD_ALPHA07-1103</name>
</gene>
<protein>
    <recommendedName>
        <fullName evidence="1">DUF2059 domain-containing protein</fullName>
    </recommendedName>
</protein>
<accession>A0A3B0RGV3</accession>
<dbReference type="EMBL" id="UOEG01000019">
    <property type="protein sequence ID" value="VAV88086.1"/>
    <property type="molecule type" value="Genomic_DNA"/>
</dbReference>
<dbReference type="InterPro" id="IPR018637">
    <property type="entry name" value="DUF2059"/>
</dbReference>
<proteinExistence type="predicted"/>
<dbReference type="AlphaFoldDB" id="A0A3B0RGV3"/>
<name>A0A3B0RGV3_9ZZZZ</name>